<name>A0A383VXN2_TETOB</name>
<organism evidence="2 3">
    <name type="scientific">Tetradesmus obliquus</name>
    <name type="common">Green alga</name>
    <name type="synonym">Acutodesmus obliquus</name>
    <dbReference type="NCBI Taxonomy" id="3088"/>
    <lineage>
        <taxon>Eukaryota</taxon>
        <taxon>Viridiplantae</taxon>
        <taxon>Chlorophyta</taxon>
        <taxon>core chlorophytes</taxon>
        <taxon>Chlorophyceae</taxon>
        <taxon>CS clade</taxon>
        <taxon>Sphaeropleales</taxon>
        <taxon>Scenedesmaceae</taxon>
        <taxon>Tetradesmus</taxon>
    </lineage>
</organism>
<sequence>MVAAICSIRRKADSHKALKGEGACPPRDADACFRPQTTCMTVCGDASRQQACLKGLLLLLLLSGSCSCVATARPLPGTTDVAGPRAYSSAQGQDAGGNTDAFTPQGGTAEAATMSKARGIHFNAGKVVLASDKLPAGFAYGYAGTAESSASLTNGENNQIYGTHAIAATYLGARAAAGSGTAYTLGEGVTSNAHNRYSYAASKPKSSSSRTKSVAFTDRAGTSVSYSGKGNGPAALATANTVAAFSRAEKDPELNKPVVTVGSRDPGKGGAFEQLLM</sequence>
<reference evidence="2 3" key="1">
    <citation type="submission" date="2016-10" db="EMBL/GenBank/DDBJ databases">
        <authorList>
            <person name="Cai Z."/>
        </authorList>
    </citation>
    <scope>NUCLEOTIDE SEQUENCE [LARGE SCALE GENOMIC DNA]</scope>
</reference>
<dbReference type="Proteomes" id="UP000256970">
    <property type="component" value="Unassembled WGS sequence"/>
</dbReference>
<evidence type="ECO:0000256" key="1">
    <source>
        <dbReference type="SAM" id="MobiDB-lite"/>
    </source>
</evidence>
<keyword evidence="3" id="KW-1185">Reference proteome</keyword>
<dbReference type="EMBL" id="FNXT01000939">
    <property type="protein sequence ID" value="SZX69582.1"/>
    <property type="molecule type" value="Genomic_DNA"/>
</dbReference>
<gene>
    <name evidence="2" type="ORF">BQ4739_LOCUS9878</name>
</gene>
<evidence type="ECO:0000313" key="2">
    <source>
        <dbReference type="EMBL" id="SZX69582.1"/>
    </source>
</evidence>
<protein>
    <submittedName>
        <fullName evidence="2">Uncharacterized protein</fullName>
    </submittedName>
</protein>
<feature type="region of interest" description="Disordered" evidence="1">
    <location>
        <begin position="257"/>
        <end position="277"/>
    </location>
</feature>
<dbReference type="AlphaFoldDB" id="A0A383VXN2"/>
<accession>A0A383VXN2</accession>
<evidence type="ECO:0000313" key="3">
    <source>
        <dbReference type="Proteomes" id="UP000256970"/>
    </source>
</evidence>
<proteinExistence type="predicted"/>